<dbReference type="EMBL" id="JAEDAF010000001">
    <property type="protein sequence ID" value="MBH8578749.1"/>
    <property type="molecule type" value="Genomic_DNA"/>
</dbReference>
<evidence type="ECO:0000313" key="2">
    <source>
        <dbReference type="EMBL" id="MBH8578749.1"/>
    </source>
</evidence>
<dbReference type="Pfam" id="PF10592">
    <property type="entry name" value="AIPR"/>
    <property type="match status" value="1"/>
</dbReference>
<dbReference type="Proteomes" id="UP000651738">
    <property type="component" value="Unassembled WGS sequence"/>
</dbReference>
<evidence type="ECO:0000313" key="3">
    <source>
        <dbReference type="Proteomes" id="UP000651738"/>
    </source>
</evidence>
<name>A0ABD4KWT9_9GAMM</name>
<protein>
    <submittedName>
        <fullName evidence="2">AIPR family protein</fullName>
    </submittedName>
</protein>
<feature type="domain" description="Abortive phage infection protein C-terminal" evidence="1">
    <location>
        <begin position="51"/>
        <end position="359"/>
    </location>
</feature>
<dbReference type="InterPro" id="IPR018891">
    <property type="entry name" value="AIPR_C"/>
</dbReference>
<sequence>MSDSCNELRLSVGEYRTLPIPFDNDGGKPPKLATCFVRVDELPEWLGNWMEVNPRVPKLNKKEKLQGPVAKAMIRTLIEEPEQFALKNQGIYLLVDEAEHGKEKGGEGVLRLRLTDSSRHGLVNGGHTFKAIREAAEEENVPDPWNAYVRLHIMQGIKPEQITELAEGLNRSLQVNDPSLENLRGTFDAIKEHLAGKPGADQIAYRQGDMGDIDVQQILTYMAMLDLKNFPDRKKHPNRLFGQPKGVLNAFIEDAKDPDSSFKRMLPHIHEILVLADEIQKQGVTVDSLAKVKVANTKQQNRVRSSKHRGRPAHFAGGTIEGIFPLGWIYPMLAALRANVSRKAWDAGRFEWLIDPHELLNKTIDEMAEIVKQEHIDNNRKPAEVGRKEAAYRSCYGVATMELARHQIVAEEA</sequence>
<accession>A0ABD4KWT9</accession>
<comment type="caution">
    <text evidence="2">The sequence shown here is derived from an EMBL/GenBank/DDBJ whole genome shotgun (WGS) entry which is preliminary data.</text>
</comment>
<proteinExistence type="predicted"/>
<gene>
    <name evidence="2" type="ORF">I7V36_01465</name>
</gene>
<organism evidence="2 3">
    <name type="scientific">Bisbaumannia pacifica</name>
    <dbReference type="NCBI Taxonomy" id="77098"/>
    <lineage>
        <taxon>Bacteria</taxon>
        <taxon>Pseudomonadati</taxon>
        <taxon>Pseudomonadota</taxon>
        <taxon>Gammaproteobacteria</taxon>
        <taxon>Oceanospirillales</taxon>
        <taxon>Halomonadaceae</taxon>
        <taxon>Bisbaumannia</taxon>
    </lineage>
</organism>
<dbReference type="RefSeq" id="WP_198056778.1">
    <property type="nucleotide sequence ID" value="NZ_JAEDAF010000001.1"/>
</dbReference>
<evidence type="ECO:0000259" key="1">
    <source>
        <dbReference type="Pfam" id="PF10592"/>
    </source>
</evidence>
<dbReference type="AlphaFoldDB" id="A0ABD4KWT9"/>
<reference evidence="2 3" key="1">
    <citation type="submission" date="2020-12" db="EMBL/GenBank/DDBJ databases">
        <title>Draft genome sequence of Halomonas pacifica strain CARE-V15.</title>
        <authorList>
            <person name="Vignesh N."/>
            <person name="Thabitha A."/>
            <person name="Saravanan R."/>
            <person name="Manigandan V."/>
        </authorList>
    </citation>
    <scope>NUCLEOTIDE SEQUENCE [LARGE SCALE GENOMIC DNA]</scope>
    <source>
        <strain evidence="2 3">CARE-V15</strain>
    </source>
</reference>